<evidence type="ECO:0000256" key="1">
    <source>
        <dbReference type="SAM" id="MobiDB-lite"/>
    </source>
</evidence>
<name>A0A7J8BBE2_MOLMO</name>
<keyword evidence="3" id="KW-1185">Reference proteome</keyword>
<gene>
    <name evidence="2" type="ORF">HJG59_010472</name>
</gene>
<comment type="caution">
    <text evidence="2">The sequence shown here is derived from an EMBL/GenBank/DDBJ whole genome shotgun (WGS) entry which is preliminary data.</text>
</comment>
<organism evidence="2 3">
    <name type="scientific">Molossus molossus</name>
    <name type="common">Pallas' mastiff bat</name>
    <name type="synonym">Vespertilio molossus</name>
    <dbReference type="NCBI Taxonomy" id="27622"/>
    <lineage>
        <taxon>Eukaryota</taxon>
        <taxon>Metazoa</taxon>
        <taxon>Chordata</taxon>
        <taxon>Craniata</taxon>
        <taxon>Vertebrata</taxon>
        <taxon>Euteleostomi</taxon>
        <taxon>Mammalia</taxon>
        <taxon>Eutheria</taxon>
        <taxon>Laurasiatheria</taxon>
        <taxon>Chiroptera</taxon>
        <taxon>Yangochiroptera</taxon>
        <taxon>Molossidae</taxon>
        <taxon>Molossus</taxon>
    </lineage>
</organism>
<dbReference type="AlphaFoldDB" id="A0A7J8BBE2"/>
<evidence type="ECO:0000313" key="3">
    <source>
        <dbReference type="Proteomes" id="UP000550707"/>
    </source>
</evidence>
<evidence type="ECO:0000313" key="2">
    <source>
        <dbReference type="EMBL" id="KAF6395831.1"/>
    </source>
</evidence>
<feature type="compositionally biased region" description="Low complexity" evidence="1">
    <location>
        <begin position="150"/>
        <end position="171"/>
    </location>
</feature>
<dbReference type="EMBL" id="JACASF010000033">
    <property type="protein sequence ID" value="KAF6395831.1"/>
    <property type="molecule type" value="Genomic_DNA"/>
</dbReference>
<proteinExistence type="predicted"/>
<protein>
    <submittedName>
        <fullName evidence="2">Uncharacterized protein</fullName>
    </submittedName>
</protein>
<dbReference type="InParanoid" id="A0A7J8BBE2"/>
<dbReference type="Proteomes" id="UP000550707">
    <property type="component" value="Unassembled WGS sequence"/>
</dbReference>
<sequence length="212" mass="21913">MSVPAARRRHARTSSSALCLLPSPAALGADWAEPPGEHGGGHRSPLHLCPGGAAAALTTSCQQGLGGTQDAWSEPWCRGHLSWLGPPSRTVGKASAHHGCRAAATLSLPRTHHFSSSEPIRLCWSAGPHSPQAARPQSPRGPGLASRPDSPSTRPSFSPAPSRAARATGSTLTHHSPPLTGLTHLPGVSKPPLHRRGLCVTAEHVTPGTEVP</sequence>
<feature type="region of interest" description="Disordered" evidence="1">
    <location>
        <begin position="125"/>
        <end position="194"/>
    </location>
</feature>
<reference evidence="2 3" key="1">
    <citation type="journal article" date="2020" name="Nature">
        <title>Six reference-quality genomes reveal evolution of bat adaptations.</title>
        <authorList>
            <person name="Jebb D."/>
            <person name="Huang Z."/>
            <person name="Pippel M."/>
            <person name="Hughes G.M."/>
            <person name="Lavrichenko K."/>
            <person name="Devanna P."/>
            <person name="Winkler S."/>
            <person name="Jermiin L.S."/>
            <person name="Skirmuntt E.C."/>
            <person name="Katzourakis A."/>
            <person name="Burkitt-Gray L."/>
            <person name="Ray D.A."/>
            <person name="Sullivan K.A.M."/>
            <person name="Roscito J.G."/>
            <person name="Kirilenko B.M."/>
            <person name="Davalos L.M."/>
            <person name="Corthals A.P."/>
            <person name="Power M.L."/>
            <person name="Jones G."/>
            <person name="Ransome R.D."/>
            <person name="Dechmann D.K.N."/>
            <person name="Locatelli A.G."/>
            <person name="Puechmaille S.J."/>
            <person name="Fedrigo O."/>
            <person name="Jarvis E.D."/>
            <person name="Hiller M."/>
            <person name="Vernes S.C."/>
            <person name="Myers E.W."/>
            <person name="Teeling E.C."/>
        </authorList>
    </citation>
    <scope>NUCLEOTIDE SEQUENCE [LARGE SCALE GENOMIC DNA]</scope>
    <source>
        <strain evidence="2">MMolMol1</strain>
        <tissue evidence="2">Muscle</tissue>
    </source>
</reference>
<accession>A0A7J8BBE2</accession>